<dbReference type="EMBL" id="KI912110">
    <property type="protein sequence ID" value="ETS84586.1"/>
    <property type="molecule type" value="Genomic_DNA"/>
</dbReference>
<dbReference type="Gene3D" id="3.40.50.720">
    <property type="entry name" value="NAD(P)-binding Rossmann-like Domain"/>
    <property type="match status" value="1"/>
</dbReference>
<dbReference type="SUPFAM" id="SSF51735">
    <property type="entry name" value="NAD(P)-binding Rossmann-fold domains"/>
    <property type="match status" value="1"/>
</dbReference>
<proteinExistence type="inferred from homology"/>
<dbReference type="RefSeq" id="XP_007829383.1">
    <property type="nucleotide sequence ID" value="XM_007831192.1"/>
</dbReference>
<dbReference type="CDD" id="cd05327">
    <property type="entry name" value="retinol-DH_like_SDR_c_like"/>
    <property type="match status" value="1"/>
</dbReference>
<reference evidence="5" key="1">
    <citation type="journal article" date="2015" name="BMC Genomics">
        <title>Genomic and transcriptomic analysis of the endophytic fungus Pestalotiopsis fici reveals its lifestyle and high potential for synthesis of natural products.</title>
        <authorList>
            <person name="Wang X."/>
            <person name="Zhang X."/>
            <person name="Liu L."/>
            <person name="Xiang M."/>
            <person name="Wang W."/>
            <person name="Sun X."/>
            <person name="Che Y."/>
            <person name="Guo L."/>
            <person name="Liu G."/>
            <person name="Guo L."/>
            <person name="Wang C."/>
            <person name="Yin W.B."/>
            <person name="Stadler M."/>
            <person name="Zhang X."/>
            <person name="Liu X."/>
        </authorList>
    </citation>
    <scope>NUCLEOTIDE SEQUENCE [LARGE SCALE GENOMIC DNA]</scope>
    <source>
        <strain evidence="5">W106-1 / CGMCC3.15140</strain>
    </source>
</reference>
<dbReference type="Proteomes" id="UP000030651">
    <property type="component" value="Unassembled WGS sequence"/>
</dbReference>
<gene>
    <name evidence="4" type="ORF">PFICI_02611</name>
</gene>
<dbReference type="OrthoDB" id="191139at2759"/>
<dbReference type="AlphaFoldDB" id="W3XH80"/>
<keyword evidence="2" id="KW-0560">Oxidoreductase</keyword>
<evidence type="ECO:0000313" key="5">
    <source>
        <dbReference type="Proteomes" id="UP000030651"/>
    </source>
</evidence>
<dbReference type="GeneID" id="19267624"/>
<comment type="similarity">
    <text evidence="1 3">Belongs to the short-chain dehydrogenases/reductases (SDR) family.</text>
</comment>
<organism evidence="4 5">
    <name type="scientific">Pestalotiopsis fici (strain W106-1 / CGMCC3.15140)</name>
    <dbReference type="NCBI Taxonomy" id="1229662"/>
    <lineage>
        <taxon>Eukaryota</taxon>
        <taxon>Fungi</taxon>
        <taxon>Dikarya</taxon>
        <taxon>Ascomycota</taxon>
        <taxon>Pezizomycotina</taxon>
        <taxon>Sordariomycetes</taxon>
        <taxon>Xylariomycetidae</taxon>
        <taxon>Amphisphaeriales</taxon>
        <taxon>Sporocadaceae</taxon>
        <taxon>Pestalotiopsis</taxon>
    </lineage>
</organism>
<evidence type="ECO:0000256" key="1">
    <source>
        <dbReference type="ARBA" id="ARBA00006484"/>
    </source>
</evidence>
<sequence>MSSFGNKTTSEEVVEAFSSRIQGRTFLITGTSANGLGATAAIALARAGPEHIILVGRSKAKVDPVIEEIAAANPNVKATFVQCELSDFDSVRKAGAEILENKDITKIDVILNNAGVMAVKEYTKDKQGYELQLSSNHLGHFLLTSIIFPKVLAAGAGSRIVNVTSRGHRVGPFRFDDYNFSNGKEYEPWTAYGQSKTANILFSVELARRLADKGIKAFAVHPGGILTTGLATHLDIESLGDIPAIAKRNNGWDSFPPLDPATFKTASGGAATELAAVLDPAFDGKSGAYVKDCQISEALDYATDAQNAQRLWRLSEELVGQKFDI</sequence>
<dbReference type="GO" id="GO:0016491">
    <property type="term" value="F:oxidoreductase activity"/>
    <property type="evidence" value="ECO:0007669"/>
    <property type="project" value="UniProtKB-KW"/>
</dbReference>
<evidence type="ECO:0000256" key="2">
    <source>
        <dbReference type="ARBA" id="ARBA00023002"/>
    </source>
</evidence>
<dbReference type="STRING" id="1229662.W3XH80"/>
<dbReference type="OMA" id="GAYIDDC"/>
<evidence type="ECO:0008006" key="6">
    <source>
        <dbReference type="Google" id="ProtNLM"/>
    </source>
</evidence>
<protein>
    <recommendedName>
        <fullName evidence="6">Oxidoreductase</fullName>
    </recommendedName>
</protein>
<accession>W3XH80</accession>
<dbReference type="InterPro" id="IPR002347">
    <property type="entry name" value="SDR_fam"/>
</dbReference>
<keyword evidence="5" id="KW-1185">Reference proteome</keyword>
<dbReference type="PANTHER" id="PTHR24320:SF283">
    <property type="entry name" value="RETINOL DEHYDROGENASE 11"/>
    <property type="match status" value="1"/>
</dbReference>
<name>W3XH80_PESFW</name>
<evidence type="ECO:0000256" key="3">
    <source>
        <dbReference type="RuleBase" id="RU000363"/>
    </source>
</evidence>
<dbReference type="KEGG" id="pfy:PFICI_02611"/>
<dbReference type="InParanoid" id="W3XH80"/>
<dbReference type="PRINTS" id="PR00081">
    <property type="entry name" value="GDHRDH"/>
</dbReference>
<dbReference type="Pfam" id="PF00106">
    <property type="entry name" value="adh_short"/>
    <property type="match status" value="1"/>
</dbReference>
<dbReference type="InterPro" id="IPR036291">
    <property type="entry name" value="NAD(P)-bd_dom_sf"/>
</dbReference>
<dbReference type="HOGENOM" id="CLU_010194_44_0_1"/>
<dbReference type="eggNOG" id="KOG1208">
    <property type="taxonomic scope" value="Eukaryota"/>
</dbReference>
<evidence type="ECO:0000313" key="4">
    <source>
        <dbReference type="EMBL" id="ETS84586.1"/>
    </source>
</evidence>
<dbReference type="PANTHER" id="PTHR24320">
    <property type="entry name" value="RETINOL DEHYDROGENASE"/>
    <property type="match status" value="1"/>
</dbReference>
<dbReference type="PRINTS" id="PR00080">
    <property type="entry name" value="SDRFAMILY"/>
</dbReference>